<dbReference type="InterPro" id="IPR029063">
    <property type="entry name" value="SAM-dependent_MTases_sf"/>
</dbReference>
<evidence type="ECO:0000256" key="3">
    <source>
        <dbReference type="SAM" id="Coils"/>
    </source>
</evidence>
<dbReference type="GO" id="GO:0003677">
    <property type="term" value="F:DNA binding"/>
    <property type="evidence" value="ECO:0007669"/>
    <property type="project" value="InterPro"/>
</dbReference>
<feature type="coiled-coil region" evidence="3">
    <location>
        <begin position="25"/>
        <end position="52"/>
    </location>
</feature>
<dbReference type="Gene3D" id="1.10.287.1490">
    <property type="match status" value="1"/>
</dbReference>
<dbReference type="Pfam" id="PF01555">
    <property type="entry name" value="N6_N4_Mtase"/>
    <property type="match status" value="1"/>
</dbReference>
<sequence>MSLKDALAKGIAEIRGEMAANFQEISSLRQELTLARTELKRAEHDISDIRNQINLNTQMSNTNSSKFSHEISDLQSQINSIINRINNLGSSSSGSENQATQKYSNLSQTISQFTKRLNDYIKGGGSDIDKIRDIINNFIDNYLINSKQSGEALELLTNLESNSVDLIFLDPQYEKVSNVLHTNYPLYPQSDYQIMRILEQKYPTTGKKFTNRSFGTVWEESSLPTGQRKHPHQKPRELIKALIMATTNEKDLIIDPCAGSFVVLEILPIAEQKHITVWVSMSLEDR</sequence>
<proteinExistence type="predicted"/>
<gene>
    <name evidence="5" type="ORF">DEBURN_LOCUS9732</name>
</gene>
<dbReference type="InterPro" id="IPR002941">
    <property type="entry name" value="DNA_methylase_N4/N6"/>
</dbReference>
<organism evidence="5 6">
    <name type="scientific">Diversispora eburnea</name>
    <dbReference type="NCBI Taxonomy" id="1213867"/>
    <lineage>
        <taxon>Eukaryota</taxon>
        <taxon>Fungi</taxon>
        <taxon>Fungi incertae sedis</taxon>
        <taxon>Mucoromycota</taxon>
        <taxon>Glomeromycotina</taxon>
        <taxon>Glomeromycetes</taxon>
        <taxon>Diversisporales</taxon>
        <taxon>Diversisporaceae</taxon>
        <taxon>Diversispora</taxon>
    </lineage>
</organism>
<reference evidence="5" key="1">
    <citation type="submission" date="2021-06" db="EMBL/GenBank/DDBJ databases">
        <authorList>
            <person name="Kallberg Y."/>
            <person name="Tangrot J."/>
            <person name="Rosling A."/>
        </authorList>
    </citation>
    <scope>NUCLEOTIDE SEQUENCE</scope>
    <source>
        <strain evidence="5">AZ414A</strain>
    </source>
</reference>
<evidence type="ECO:0000256" key="2">
    <source>
        <dbReference type="ARBA" id="ARBA00022679"/>
    </source>
</evidence>
<feature type="domain" description="DNA methylase N-4/N-6" evidence="4">
    <location>
        <begin position="119"/>
        <end position="264"/>
    </location>
</feature>
<dbReference type="EMBL" id="CAJVPK010002073">
    <property type="protein sequence ID" value="CAG8605595.1"/>
    <property type="molecule type" value="Genomic_DNA"/>
</dbReference>
<dbReference type="SUPFAM" id="SSF53335">
    <property type="entry name" value="S-adenosyl-L-methionine-dependent methyltransferases"/>
    <property type="match status" value="1"/>
</dbReference>
<evidence type="ECO:0000256" key="1">
    <source>
        <dbReference type="ARBA" id="ARBA00022603"/>
    </source>
</evidence>
<dbReference type="GO" id="GO:0032259">
    <property type="term" value="P:methylation"/>
    <property type="evidence" value="ECO:0007669"/>
    <property type="project" value="UniProtKB-KW"/>
</dbReference>
<evidence type="ECO:0000313" key="5">
    <source>
        <dbReference type="EMBL" id="CAG8605595.1"/>
    </source>
</evidence>
<evidence type="ECO:0000259" key="4">
    <source>
        <dbReference type="Pfam" id="PF01555"/>
    </source>
</evidence>
<evidence type="ECO:0000313" key="6">
    <source>
        <dbReference type="Proteomes" id="UP000789706"/>
    </source>
</evidence>
<keyword evidence="2" id="KW-0808">Transferase</keyword>
<accession>A0A9N9GG76</accession>
<dbReference type="AlphaFoldDB" id="A0A9N9GG76"/>
<protein>
    <submittedName>
        <fullName evidence="5">3825_t:CDS:1</fullName>
    </submittedName>
</protein>
<name>A0A9N9GG76_9GLOM</name>
<dbReference type="GO" id="GO:0008170">
    <property type="term" value="F:N-methyltransferase activity"/>
    <property type="evidence" value="ECO:0007669"/>
    <property type="project" value="InterPro"/>
</dbReference>
<keyword evidence="6" id="KW-1185">Reference proteome</keyword>
<dbReference type="Proteomes" id="UP000789706">
    <property type="component" value="Unassembled WGS sequence"/>
</dbReference>
<keyword evidence="3" id="KW-0175">Coiled coil</keyword>
<dbReference type="OrthoDB" id="2433712at2759"/>
<comment type="caution">
    <text evidence="5">The sequence shown here is derived from an EMBL/GenBank/DDBJ whole genome shotgun (WGS) entry which is preliminary data.</text>
</comment>
<dbReference type="Gene3D" id="3.40.50.150">
    <property type="entry name" value="Vaccinia Virus protein VP39"/>
    <property type="match status" value="1"/>
</dbReference>
<keyword evidence="1" id="KW-0489">Methyltransferase</keyword>